<dbReference type="InterPro" id="IPR006012">
    <property type="entry name" value="Syntaxin/epimorphin_CS"/>
</dbReference>
<dbReference type="PROSITE" id="PS50192">
    <property type="entry name" value="T_SNARE"/>
    <property type="match status" value="1"/>
</dbReference>
<dbReference type="SUPFAM" id="SSF47661">
    <property type="entry name" value="t-snare proteins"/>
    <property type="match status" value="1"/>
</dbReference>
<dbReference type="GO" id="GO:0005484">
    <property type="term" value="F:SNAP receptor activity"/>
    <property type="evidence" value="ECO:0007669"/>
    <property type="project" value="InterPro"/>
</dbReference>
<gene>
    <name evidence="9" type="ORF">QYM36_017571</name>
</gene>
<dbReference type="Pfam" id="PF05739">
    <property type="entry name" value="SNARE"/>
    <property type="match status" value="1"/>
</dbReference>
<dbReference type="SMART" id="SM00320">
    <property type="entry name" value="WD40"/>
    <property type="match status" value="6"/>
</dbReference>
<dbReference type="InterPro" id="IPR000727">
    <property type="entry name" value="T_SNARE_dom"/>
</dbReference>
<dbReference type="Proteomes" id="UP001187531">
    <property type="component" value="Unassembled WGS sequence"/>
</dbReference>
<evidence type="ECO:0000313" key="9">
    <source>
        <dbReference type="EMBL" id="KAK2704123.1"/>
    </source>
</evidence>
<dbReference type="InterPro" id="IPR051859">
    <property type="entry name" value="DCAF"/>
</dbReference>
<comment type="similarity">
    <text evidence="2">Belongs to the syntaxin family.</text>
</comment>
<dbReference type="PROSITE" id="PS50082">
    <property type="entry name" value="WD_REPEATS_2"/>
    <property type="match status" value="3"/>
</dbReference>
<keyword evidence="4" id="KW-0853">WD repeat</keyword>
<keyword evidence="3" id="KW-0813">Transport</keyword>
<evidence type="ECO:0000256" key="3">
    <source>
        <dbReference type="ARBA" id="ARBA00022775"/>
    </source>
</evidence>
<dbReference type="GO" id="GO:0080008">
    <property type="term" value="C:Cul4-RING E3 ubiquitin ligase complex"/>
    <property type="evidence" value="ECO:0007669"/>
    <property type="project" value="TreeGrafter"/>
</dbReference>
<dbReference type="PANTHER" id="PTHR19847">
    <property type="entry name" value="DDB1- AND CUL4-ASSOCIATED FACTOR 11"/>
    <property type="match status" value="1"/>
</dbReference>
<comment type="subcellular location">
    <subcellularLocation>
        <location evidence="1">Membrane</location>
        <topology evidence="1">Single-pass type IV membrane protein</topology>
    </subcellularLocation>
</comment>
<feature type="region of interest" description="Disordered" evidence="6">
    <location>
        <begin position="338"/>
        <end position="443"/>
    </location>
</feature>
<keyword evidence="7" id="KW-0472">Membrane</keyword>
<dbReference type="InterPro" id="IPR006011">
    <property type="entry name" value="Syntaxin_N"/>
</dbReference>
<name>A0AA88H3U7_ARTSF</name>
<feature type="repeat" description="WD" evidence="4">
    <location>
        <begin position="161"/>
        <end position="202"/>
    </location>
</feature>
<accession>A0AA88H3U7</accession>
<dbReference type="SUPFAM" id="SSF50978">
    <property type="entry name" value="WD40 repeat-like"/>
    <property type="match status" value="1"/>
</dbReference>
<feature type="coiled-coil region" evidence="5">
    <location>
        <begin position="607"/>
        <end position="658"/>
    </location>
</feature>
<dbReference type="InterPro" id="IPR001680">
    <property type="entry name" value="WD40_rpt"/>
</dbReference>
<dbReference type="GO" id="GO:0006886">
    <property type="term" value="P:intracellular protein transport"/>
    <property type="evidence" value="ECO:0007669"/>
    <property type="project" value="InterPro"/>
</dbReference>
<feature type="compositionally biased region" description="Polar residues" evidence="6">
    <location>
        <begin position="431"/>
        <end position="443"/>
    </location>
</feature>
<dbReference type="GO" id="GO:0043161">
    <property type="term" value="P:proteasome-mediated ubiquitin-dependent protein catabolic process"/>
    <property type="evidence" value="ECO:0007669"/>
    <property type="project" value="TreeGrafter"/>
</dbReference>
<protein>
    <recommendedName>
        <fullName evidence="8">t-SNARE coiled-coil homology domain-containing protein</fullName>
    </recommendedName>
</protein>
<dbReference type="GO" id="GO:0016192">
    <property type="term" value="P:vesicle-mediated transport"/>
    <property type="evidence" value="ECO:0007669"/>
    <property type="project" value="InterPro"/>
</dbReference>
<dbReference type="Pfam" id="PF00400">
    <property type="entry name" value="WD40"/>
    <property type="match status" value="4"/>
</dbReference>
<evidence type="ECO:0000256" key="2">
    <source>
        <dbReference type="ARBA" id="ARBA00009063"/>
    </source>
</evidence>
<feature type="transmembrane region" description="Helical" evidence="7">
    <location>
        <begin position="702"/>
        <end position="721"/>
    </location>
</feature>
<keyword evidence="10" id="KW-1185">Reference proteome</keyword>
<dbReference type="PANTHER" id="PTHR19847:SF7">
    <property type="entry name" value="DDB1- AND CUL4-ASSOCIATED FACTOR 11"/>
    <property type="match status" value="1"/>
</dbReference>
<evidence type="ECO:0000256" key="1">
    <source>
        <dbReference type="ARBA" id="ARBA00004211"/>
    </source>
</evidence>
<organism evidence="9 10">
    <name type="scientific">Artemia franciscana</name>
    <name type="common">Brine shrimp</name>
    <name type="synonym">Artemia sanfranciscana</name>
    <dbReference type="NCBI Taxonomy" id="6661"/>
    <lineage>
        <taxon>Eukaryota</taxon>
        <taxon>Metazoa</taxon>
        <taxon>Ecdysozoa</taxon>
        <taxon>Arthropoda</taxon>
        <taxon>Crustacea</taxon>
        <taxon>Branchiopoda</taxon>
        <taxon>Anostraca</taxon>
        <taxon>Artemiidae</taxon>
        <taxon>Artemia</taxon>
    </lineage>
</organism>
<proteinExistence type="inferred from homology"/>
<dbReference type="PROSITE" id="PS50294">
    <property type="entry name" value="WD_REPEATS_REGION"/>
    <property type="match status" value="2"/>
</dbReference>
<dbReference type="GO" id="GO:0006836">
    <property type="term" value="P:neurotransmitter transport"/>
    <property type="evidence" value="ECO:0007669"/>
    <property type="project" value="UniProtKB-KW"/>
</dbReference>
<feature type="domain" description="T-SNARE coiled-coil homology" evidence="8">
    <location>
        <begin position="628"/>
        <end position="690"/>
    </location>
</feature>
<evidence type="ECO:0000313" key="10">
    <source>
        <dbReference type="Proteomes" id="UP001187531"/>
    </source>
</evidence>
<dbReference type="AlphaFoldDB" id="A0AA88H3U7"/>
<keyword evidence="3" id="KW-0532">Neurotransmitter transport</keyword>
<comment type="caution">
    <text evidence="9">The sequence shown here is derived from an EMBL/GenBank/DDBJ whole genome shotgun (WGS) entry which is preliminary data.</text>
</comment>
<dbReference type="EMBL" id="JAVRJZ010000032">
    <property type="protein sequence ID" value="KAK2704123.1"/>
    <property type="molecule type" value="Genomic_DNA"/>
</dbReference>
<feature type="compositionally biased region" description="Polar residues" evidence="6">
    <location>
        <begin position="398"/>
        <end position="411"/>
    </location>
</feature>
<feature type="compositionally biased region" description="Polar residues" evidence="6">
    <location>
        <begin position="349"/>
        <end position="358"/>
    </location>
</feature>
<evidence type="ECO:0000256" key="7">
    <source>
        <dbReference type="SAM" id="Phobius"/>
    </source>
</evidence>
<dbReference type="InterPro" id="IPR010989">
    <property type="entry name" value="SNARE"/>
</dbReference>
<evidence type="ECO:0000256" key="5">
    <source>
        <dbReference type="SAM" id="Coils"/>
    </source>
</evidence>
<dbReference type="GO" id="GO:0016020">
    <property type="term" value="C:membrane"/>
    <property type="evidence" value="ECO:0007669"/>
    <property type="project" value="UniProtKB-SubCell"/>
</dbReference>
<dbReference type="Gene3D" id="1.20.5.110">
    <property type="match status" value="1"/>
</dbReference>
<dbReference type="CDD" id="cd15847">
    <property type="entry name" value="SNARE_syntaxin7_like"/>
    <property type="match status" value="1"/>
</dbReference>
<keyword evidence="7" id="KW-0812">Transmembrane</keyword>
<dbReference type="InterPro" id="IPR036322">
    <property type="entry name" value="WD40_repeat_dom_sf"/>
</dbReference>
<feature type="repeat" description="WD" evidence="4">
    <location>
        <begin position="78"/>
        <end position="112"/>
    </location>
</feature>
<keyword evidence="7" id="KW-1133">Transmembrane helix</keyword>
<feature type="compositionally biased region" description="Basic residues" evidence="6">
    <location>
        <begin position="359"/>
        <end position="372"/>
    </location>
</feature>
<dbReference type="Gene3D" id="1.20.58.70">
    <property type="match status" value="1"/>
</dbReference>
<evidence type="ECO:0000259" key="8">
    <source>
        <dbReference type="PROSITE" id="PS50192"/>
    </source>
</evidence>
<dbReference type="Pfam" id="PF14523">
    <property type="entry name" value="Syntaxin_2"/>
    <property type="match status" value="1"/>
</dbReference>
<keyword evidence="5" id="KW-0175">Coiled coil</keyword>
<sequence length="724" mass="82310">MEDRNIRLYNSKCDDLKLMKVVRALDVGWSIVDTAFSPDGRQVIYSSWSENIHVVNLWDESGRQEALPLNPVDRRFCVFSLSYSSDGSEILCGATDGKMYIYDLEANQRKMQIHGHFDDINSIAFADDKSEIFFSGSDDGLCKVWDRRLLDTSQSKPVGVFAGHKDGIAFVDSRKDCRYLITNSKDQTIKLWDMRRFSSENAQTNTRKAVGSAQWDYRWEQLPVKFRRYPFSLLEGDTSIMTYTGHRVQHTLIRARFSPKFSTGQRFIYSGCASGALVVYDVLTGKMVKRYRDHKNCVRDVAWHPYKNEIVTSSWDGTMCRYFVRRLMAIDDEIVEITSPSPHPDESASARSLSSLHPNTRRSLRLSARRNARVSNEGWTTVHTGSENEGQDPRRSSRVSISQPQTPSNLRRSARILARQQGDSSAEGWTINHSTSTDSITMSSKSKTMALNQADFKNYGAVDNASGTSSNVSQKYRRCSLHVAESIHNIQKECLVIMNLSKQLSSLTDSQTVDPAEFSKLKSAMASVKHLISDTTVDVNGLMKLMSSLSPTQKIHVKRLKSDFEAAVQSYGNLQKFLISKTSRPKRRNPFDEFDERRTSSDRQLLLEEEQLQRQKQVEVLRQVQADVEILANRQEIVQELERNVVDINDIMKQLANMVTEQGESINAIENNVESTVVNISSGTEELRKASSYQRTRRRCTIFLLLVAMSALLVLAIVLYIELR</sequence>
<dbReference type="SMART" id="SM00397">
    <property type="entry name" value="t_SNARE"/>
    <property type="match status" value="1"/>
</dbReference>
<dbReference type="PROSITE" id="PS00914">
    <property type="entry name" value="SYNTAXIN"/>
    <property type="match status" value="1"/>
</dbReference>
<evidence type="ECO:0000256" key="4">
    <source>
        <dbReference type="PROSITE-ProRule" id="PRU00221"/>
    </source>
</evidence>
<dbReference type="InterPro" id="IPR015943">
    <property type="entry name" value="WD40/YVTN_repeat-like_dom_sf"/>
</dbReference>
<reference evidence="9" key="1">
    <citation type="submission" date="2023-07" db="EMBL/GenBank/DDBJ databases">
        <title>Chromosome-level genome assembly of Artemia franciscana.</title>
        <authorList>
            <person name="Jo E."/>
        </authorList>
    </citation>
    <scope>NUCLEOTIDE SEQUENCE</scope>
    <source>
        <tissue evidence="9">Whole body</tissue>
    </source>
</reference>
<dbReference type="Gene3D" id="2.130.10.10">
    <property type="entry name" value="YVTN repeat-like/Quinoprotein amine dehydrogenase"/>
    <property type="match status" value="2"/>
</dbReference>
<feature type="repeat" description="WD" evidence="4">
    <location>
        <begin position="113"/>
        <end position="146"/>
    </location>
</feature>
<evidence type="ECO:0000256" key="6">
    <source>
        <dbReference type="SAM" id="MobiDB-lite"/>
    </source>
</evidence>
<feature type="compositionally biased region" description="Polar residues" evidence="6">
    <location>
        <begin position="377"/>
        <end position="388"/>
    </location>
</feature>